<dbReference type="Proteomes" id="UP001054945">
    <property type="component" value="Unassembled WGS sequence"/>
</dbReference>
<dbReference type="AlphaFoldDB" id="A0AAV4RHY8"/>
<organism evidence="2 3">
    <name type="scientific">Caerostris extrusa</name>
    <name type="common">Bark spider</name>
    <name type="synonym">Caerostris bankana</name>
    <dbReference type="NCBI Taxonomy" id="172846"/>
    <lineage>
        <taxon>Eukaryota</taxon>
        <taxon>Metazoa</taxon>
        <taxon>Ecdysozoa</taxon>
        <taxon>Arthropoda</taxon>
        <taxon>Chelicerata</taxon>
        <taxon>Arachnida</taxon>
        <taxon>Araneae</taxon>
        <taxon>Araneomorphae</taxon>
        <taxon>Entelegynae</taxon>
        <taxon>Araneoidea</taxon>
        <taxon>Araneidae</taxon>
        <taxon>Caerostris</taxon>
    </lineage>
</organism>
<sequence>MTAAQNLPVAVLHMLALSYFWAGFSERRPIQTAALFTDSDKCLVCVCAPRPEEQRIALSESTGSNFFPLLTPRRTASTRLKRALCEISRFQNSLARGLTSGGITPSPSSSNTPEDILAHIFIGPL</sequence>
<evidence type="ECO:0000256" key="1">
    <source>
        <dbReference type="SAM" id="Phobius"/>
    </source>
</evidence>
<evidence type="ECO:0000313" key="2">
    <source>
        <dbReference type="EMBL" id="GIY20139.1"/>
    </source>
</evidence>
<keyword evidence="1" id="KW-0812">Transmembrane</keyword>
<dbReference type="EMBL" id="BPLR01007840">
    <property type="protein sequence ID" value="GIY20139.1"/>
    <property type="molecule type" value="Genomic_DNA"/>
</dbReference>
<evidence type="ECO:0008006" key="4">
    <source>
        <dbReference type="Google" id="ProtNLM"/>
    </source>
</evidence>
<accession>A0AAV4RHY8</accession>
<feature type="transmembrane region" description="Helical" evidence="1">
    <location>
        <begin position="6"/>
        <end position="24"/>
    </location>
</feature>
<keyword evidence="1" id="KW-1133">Transmembrane helix</keyword>
<reference evidence="2 3" key="1">
    <citation type="submission" date="2021-06" db="EMBL/GenBank/DDBJ databases">
        <title>Caerostris extrusa draft genome.</title>
        <authorList>
            <person name="Kono N."/>
            <person name="Arakawa K."/>
        </authorList>
    </citation>
    <scope>NUCLEOTIDE SEQUENCE [LARGE SCALE GENOMIC DNA]</scope>
</reference>
<comment type="caution">
    <text evidence="2">The sequence shown here is derived from an EMBL/GenBank/DDBJ whole genome shotgun (WGS) entry which is preliminary data.</text>
</comment>
<proteinExistence type="predicted"/>
<evidence type="ECO:0000313" key="3">
    <source>
        <dbReference type="Proteomes" id="UP001054945"/>
    </source>
</evidence>
<name>A0AAV4RHY8_CAEEX</name>
<protein>
    <recommendedName>
        <fullName evidence="4">Secreted protein</fullName>
    </recommendedName>
</protein>
<gene>
    <name evidence="2" type="ORF">CEXT_634241</name>
</gene>
<keyword evidence="3" id="KW-1185">Reference proteome</keyword>
<keyword evidence="1" id="KW-0472">Membrane</keyword>